<reference evidence="1" key="1">
    <citation type="journal article" date="2014" name="Int. J. Syst. Evol. Microbiol.">
        <title>Complete genome sequence of Corynebacterium casei LMG S-19264T (=DSM 44701T), isolated from a smear-ripened cheese.</title>
        <authorList>
            <consortium name="US DOE Joint Genome Institute (JGI-PGF)"/>
            <person name="Walter F."/>
            <person name="Albersmeier A."/>
            <person name="Kalinowski J."/>
            <person name="Ruckert C."/>
        </authorList>
    </citation>
    <scope>NUCLEOTIDE SEQUENCE</scope>
    <source>
        <strain evidence="1">CGMCC 1.14988</strain>
    </source>
</reference>
<accession>A0A8J3EXD4</accession>
<sequence>MQPLPEERFEQLVGEALDEVPDELFAQFDNVVVLVEDRHEDEPDLLGIYEGIPLTERDEYAGAMPDVIRIFRLALCDVCEDEDHLVDEIYVTVVHEFAHHLGIDDDRLHELGWA</sequence>
<evidence type="ECO:0000313" key="1">
    <source>
        <dbReference type="EMBL" id="GGI05532.1"/>
    </source>
</evidence>
<dbReference type="Pfam" id="PF06262">
    <property type="entry name" value="Zincin_1"/>
    <property type="match status" value="1"/>
</dbReference>
<protein>
    <recommendedName>
        <fullName evidence="3">Metallopeptidase family protein</fullName>
    </recommendedName>
</protein>
<proteinExistence type="predicted"/>
<dbReference type="RefSeq" id="WP_205745503.1">
    <property type="nucleotide sequence ID" value="NZ_BMHA01000004.1"/>
</dbReference>
<dbReference type="SUPFAM" id="SSF55486">
    <property type="entry name" value="Metalloproteases ('zincins'), catalytic domain"/>
    <property type="match status" value="1"/>
</dbReference>
<dbReference type="CDD" id="cd12952">
    <property type="entry name" value="MMP_ACEL2062"/>
    <property type="match status" value="1"/>
</dbReference>
<organism evidence="1 2">
    <name type="scientific">Egicoccus halophilus</name>
    <dbReference type="NCBI Taxonomy" id="1670830"/>
    <lineage>
        <taxon>Bacteria</taxon>
        <taxon>Bacillati</taxon>
        <taxon>Actinomycetota</taxon>
        <taxon>Nitriliruptoria</taxon>
        <taxon>Egicoccales</taxon>
        <taxon>Egicoccaceae</taxon>
        <taxon>Egicoccus</taxon>
    </lineage>
</organism>
<comment type="caution">
    <text evidence="1">The sequence shown here is derived from an EMBL/GenBank/DDBJ whole genome shotgun (WGS) entry which is preliminary data.</text>
</comment>
<dbReference type="Proteomes" id="UP000650511">
    <property type="component" value="Unassembled WGS sequence"/>
</dbReference>
<evidence type="ECO:0008006" key="3">
    <source>
        <dbReference type="Google" id="ProtNLM"/>
    </source>
</evidence>
<gene>
    <name evidence="1" type="ORF">GCM10011354_14570</name>
</gene>
<keyword evidence="2" id="KW-1185">Reference proteome</keyword>
<dbReference type="Gene3D" id="3.30.2010.20">
    <property type="match status" value="1"/>
</dbReference>
<evidence type="ECO:0000313" key="2">
    <source>
        <dbReference type="Proteomes" id="UP000650511"/>
    </source>
</evidence>
<dbReference type="EMBL" id="BMHA01000004">
    <property type="protein sequence ID" value="GGI05532.1"/>
    <property type="molecule type" value="Genomic_DNA"/>
</dbReference>
<dbReference type="InterPro" id="IPR038555">
    <property type="entry name" value="Zincin_1_sf"/>
</dbReference>
<name>A0A8J3EXD4_9ACTN</name>
<reference evidence="1" key="2">
    <citation type="submission" date="2020-09" db="EMBL/GenBank/DDBJ databases">
        <authorList>
            <person name="Sun Q."/>
            <person name="Zhou Y."/>
        </authorList>
    </citation>
    <scope>NUCLEOTIDE SEQUENCE</scope>
    <source>
        <strain evidence="1">CGMCC 1.14988</strain>
    </source>
</reference>
<dbReference type="AlphaFoldDB" id="A0A8J3EXD4"/>
<dbReference type="InterPro" id="IPR010428">
    <property type="entry name" value="Zincin_1"/>
</dbReference>